<keyword evidence="4" id="KW-0808">Transferase</keyword>
<dbReference type="InterPro" id="IPR004358">
    <property type="entry name" value="Sig_transdc_His_kin-like_C"/>
</dbReference>
<dbReference type="Proteomes" id="UP001500975">
    <property type="component" value="Unassembled WGS sequence"/>
</dbReference>
<dbReference type="InterPro" id="IPR050980">
    <property type="entry name" value="2C_sensor_his_kinase"/>
</dbReference>
<dbReference type="InterPro" id="IPR036890">
    <property type="entry name" value="HATPase_C_sf"/>
</dbReference>
<evidence type="ECO:0000256" key="1">
    <source>
        <dbReference type="ARBA" id="ARBA00000085"/>
    </source>
</evidence>
<evidence type="ECO:0000256" key="4">
    <source>
        <dbReference type="ARBA" id="ARBA00022679"/>
    </source>
</evidence>
<accession>A0ABP8HGZ8</accession>
<dbReference type="PANTHER" id="PTHR44936">
    <property type="entry name" value="SENSOR PROTEIN CREC"/>
    <property type="match status" value="1"/>
</dbReference>
<comment type="caution">
    <text evidence="8">The sequence shown here is derived from an EMBL/GenBank/DDBJ whole genome shotgun (WGS) entry which is preliminary data.</text>
</comment>
<comment type="catalytic activity">
    <reaction evidence="1">
        <text>ATP + protein L-histidine = ADP + protein N-phospho-L-histidine.</text>
        <dbReference type="EC" id="2.7.13.3"/>
    </reaction>
</comment>
<proteinExistence type="predicted"/>
<dbReference type="Pfam" id="PF02518">
    <property type="entry name" value="HATPase_c"/>
    <property type="match status" value="1"/>
</dbReference>
<gene>
    <name evidence="8" type="ORF">GCM10023165_18240</name>
</gene>
<dbReference type="InterPro" id="IPR005467">
    <property type="entry name" value="His_kinase_dom"/>
</dbReference>
<keyword evidence="5" id="KW-0418">Kinase</keyword>
<organism evidence="8 9">
    <name type="scientific">Variovorax defluvii</name>
    <dbReference type="NCBI Taxonomy" id="913761"/>
    <lineage>
        <taxon>Bacteria</taxon>
        <taxon>Pseudomonadati</taxon>
        <taxon>Pseudomonadota</taxon>
        <taxon>Betaproteobacteria</taxon>
        <taxon>Burkholderiales</taxon>
        <taxon>Comamonadaceae</taxon>
        <taxon>Variovorax</taxon>
    </lineage>
</organism>
<dbReference type="PRINTS" id="PR00344">
    <property type="entry name" value="BCTRLSENSOR"/>
</dbReference>
<evidence type="ECO:0000256" key="3">
    <source>
        <dbReference type="ARBA" id="ARBA00022553"/>
    </source>
</evidence>
<dbReference type="SUPFAM" id="SSF55874">
    <property type="entry name" value="ATPase domain of HSP90 chaperone/DNA topoisomerase II/histidine kinase"/>
    <property type="match status" value="1"/>
</dbReference>
<dbReference type="PROSITE" id="PS50109">
    <property type="entry name" value="HIS_KIN"/>
    <property type="match status" value="1"/>
</dbReference>
<dbReference type="EMBL" id="BAABGJ010000015">
    <property type="protein sequence ID" value="GAA4339141.1"/>
    <property type="molecule type" value="Genomic_DNA"/>
</dbReference>
<feature type="domain" description="Histidine kinase" evidence="7">
    <location>
        <begin position="168"/>
        <end position="377"/>
    </location>
</feature>
<evidence type="ECO:0000256" key="5">
    <source>
        <dbReference type="ARBA" id="ARBA00022777"/>
    </source>
</evidence>
<protein>
    <recommendedName>
        <fullName evidence="2">histidine kinase</fullName>
        <ecNumber evidence="2">2.7.13.3</ecNumber>
    </recommendedName>
</protein>
<evidence type="ECO:0000259" key="7">
    <source>
        <dbReference type="PROSITE" id="PS50109"/>
    </source>
</evidence>
<dbReference type="PANTHER" id="PTHR44936:SF9">
    <property type="entry name" value="SENSOR PROTEIN CREC"/>
    <property type="match status" value="1"/>
</dbReference>
<sequence length="381" mass="40557">MDGHMHRFLSNHRDDLIERCKAKVAQRPKRAATAEQLANGVPIFLDQLMRTLEAQENGEVDESFRISGAAGGDAAALSEMGLSAAAHGKQLMELGFSVDQVVHDYGDLCQAITDLAVELDAPFSVDEFRTLNRCLDNAIADAVTEFSTWRDASVALQQTAEENERLGVLVHELRNYLHTATLAFTALESGRVPIGGATGAVLKRSLASLAAMLNLSLSQVRVAAEGPQEAAFSVASFVAEARNAASLDASTKGCTLSVLDVDGTLGISGNRERLLAALVNLLQNAIKFTQPRTEVILSAHAEGDYVLVDVMDHCGGLPPGATARIFQPFVQVGENKSGLGLGLSIARRSVEAEGGVLNVRDLPGTGCVFTIKLPRKTLLVE</sequence>
<dbReference type="InterPro" id="IPR003594">
    <property type="entry name" value="HATPase_dom"/>
</dbReference>
<dbReference type="Gene3D" id="3.30.565.10">
    <property type="entry name" value="Histidine kinase-like ATPase, C-terminal domain"/>
    <property type="match status" value="1"/>
</dbReference>
<reference evidence="9" key="1">
    <citation type="journal article" date="2019" name="Int. J. Syst. Evol. Microbiol.">
        <title>The Global Catalogue of Microorganisms (GCM) 10K type strain sequencing project: providing services to taxonomists for standard genome sequencing and annotation.</title>
        <authorList>
            <consortium name="The Broad Institute Genomics Platform"/>
            <consortium name="The Broad Institute Genome Sequencing Center for Infectious Disease"/>
            <person name="Wu L."/>
            <person name="Ma J."/>
        </authorList>
    </citation>
    <scope>NUCLEOTIDE SEQUENCE [LARGE SCALE GENOMIC DNA]</scope>
    <source>
        <strain evidence="9">JCM 17804</strain>
    </source>
</reference>
<keyword evidence="6" id="KW-0902">Two-component regulatory system</keyword>
<keyword evidence="9" id="KW-1185">Reference proteome</keyword>
<name>A0ABP8HGZ8_9BURK</name>
<keyword evidence="3" id="KW-0597">Phosphoprotein</keyword>
<evidence type="ECO:0000256" key="2">
    <source>
        <dbReference type="ARBA" id="ARBA00012438"/>
    </source>
</evidence>
<evidence type="ECO:0000313" key="9">
    <source>
        <dbReference type="Proteomes" id="UP001500975"/>
    </source>
</evidence>
<evidence type="ECO:0000313" key="8">
    <source>
        <dbReference type="EMBL" id="GAA4339141.1"/>
    </source>
</evidence>
<dbReference type="SMART" id="SM00387">
    <property type="entry name" value="HATPase_c"/>
    <property type="match status" value="1"/>
</dbReference>
<evidence type="ECO:0000256" key="6">
    <source>
        <dbReference type="ARBA" id="ARBA00023012"/>
    </source>
</evidence>
<dbReference type="EC" id="2.7.13.3" evidence="2"/>